<comment type="function">
    <text evidence="8">Component of the Mediator complex, a coactivator involved in the regulated transcription of nearly all RNA polymerase II-dependent genes. Mediator functions as a bridge to convey information from gene-specific regulatory proteins to the basal RNA polymerase II transcription machinery. Mediator is recruited to promoters by direct interactions with regulatory proteins and serves as a scaffold for the assembly of a functional preinitiation complex with RNA polymerase II and the general transcription factors.</text>
</comment>
<dbReference type="GO" id="GO:0003712">
    <property type="term" value="F:transcription coregulator activity"/>
    <property type="evidence" value="ECO:0007669"/>
    <property type="project" value="InterPro"/>
</dbReference>
<evidence type="ECO:0000256" key="3">
    <source>
        <dbReference type="ARBA" id="ARBA00020634"/>
    </source>
</evidence>
<evidence type="ECO:0000256" key="7">
    <source>
        <dbReference type="ARBA" id="ARBA00031259"/>
    </source>
</evidence>
<feature type="compositionally biased region" description="Polar residues" evidence="9">
    <location>
        <begin position="206"/>
        <end position="219"/>
    </location>
</feature>
<dbReference type="eggNOG" id="KOG3169">
    <property type="taxonomic scope" value="Eukaryota"/>
</dbReference>
<feature type="compositionally biased region" description="Polar residues" evidence="9">
    <location>
        <begin position="176"/>
        <end position="188"/>
    </location>
</feature>
<dbReference type="Gene3D" id="3.10.450.580">
    <property type="entry name" value="Mediator complex, subunit Med6"/>
    <property type="match status" value="1"/>
</dbReference>
<dbReference type="AlphaFoldDB" id="M7TUE6"/>
<name>M7TUE6_EUTLA</name>
<sequence length="347" mass="36895">MAAPGGSGSSSSKDKEPLDEIQWRSSQSVAMMGGLHSNTILMYFAESPFFDPTSNNAVLASQAMHNINMFHIIQTREAFENRLRTMSGLEFLVAQEPAEMAPGTGTGVWVIHKQTRRKRAAGAEDDITIHAAYYVVGENIYKAPTLGDILSFRMAAITSGLNRCFPAADAARTWSPSMGHSYNLTLPPTANPRGRALESRGATPLPDSQQQQASNGNKTQDSKKTTTTTTPLDGRLVERSFAIHMQFGGEYMDENPITGKPGEFHLSSTGRKPEVGRLRIPPAGAASSSSARSFGGGAGADAKVKDEKNGGGGGTGTPKTPKTPTGGLPSKPRRRKSKQGSNTPTSS</sequence>
<dbReference type="EMBL" id="KB705887">
    <property type="protein sequence ID" value="EMR70305.1"/>
    <property type="molecule type" value="Genomic_DNA"/>
</dbReference>
<gene>
    <name evidence="8" type="primary">MED6</name>
    <name evidence="10" type="ORF">UCREL1_2664</name>
</gene>
<evidence type="ECO:0000256" key="2">
    <source>
        <dbReference type="ARBA" id="ARBA00007526"/>
    </source>
</evidence>
<evidence type="ECO:0000256" key="5">
    <source>
        <dbReference type="ARBA" id="ARBA00023163"/>
    </source>
</evidence>
<keyword evidence="11" id="KW-1185">Reference proteome</keyword>
<dbReference type="GO" id="GO:0006357">
    <property type="term" value="P:regulation of transcription by RNA polymerase II"/>
    <property type="evidence" value="ECO:0007669"/>
    <property type="project" value="InterPro"/>
</dbReference>
<dbReference type="GO" id="GO:0016592">
    <property type="term" value="C:mediator complex"/>
    <property type="evidence" value="ECO:0007669"/>
    <property type="project" value="InterPro"/>
</dbReference>
<comment type="subcellular location">
    <subcellularLocation>
        <location evidence="1 8">Nucleus</location>
    </subcellularLocation>
</comment>
<evidence type="ECO:0000256" key="6">
    <source>
        <dbReference type="ARBA" id="ARBA00023242"/>
    </source>
</evidence>
<dbReference type="Proteomes" id="UP000012174">
    <property type="component" value="Unassembled WGS sequence"/>
</dbReference>
<dbReference type="OMA" id="ASHGHTY"/>
<dbReference type="InterPro" id="IPR007018">
    <property type="entry name" value="Mediator_Med6"/>
</dbReference>
<keyword evidence="8" id="KW-0010">Activator</keyword>
<comment type="similarity">
    <text evidence="2 8">Belongs to the Mediator complex subunit 6 family.</text>
</comment>
<dbReference type="Pfam" id="PF04934">
    <property type="entry name" value="Med6"/>
    <property type="match status" value="1"/>
</dbReference>
<dbReference type="KEGG" id="ela:UCREL1_2664"/>
<organism evidence="10 11">
    <name type="scientific">Eutypa lata (strain UCR-EL1)</name>
    <name type="common">Grapevine dieback disease fungus</name>
    <name type="synonym">Eutypa armeniacae</name>
    <dbReference type="NCBI Taxonomy" id="1287681"/>
    <lineage>
        <taxon>Eukaryota</taxon>
        <taxon>Fungi</taxon>
        <taxon>Dikarya</taxon>
        <taxon>Ascomycota</taxon>
        <taxon>Pezizomycotina</taxon>
        <taxon>Sordariomycetes</taxon>
        <taxon>Xylariomycetidae</taxon>
        <taxon>Xylariales</taxon>
        <taxon>Diatrypaceae</taxon>
        <taxon>Eutypa</taxon>
    </lineage>
</organism>
<reference evidence="11" key="1">
    <citation type="journal article" date="2013" name="Genome Announc.">
        <title>Draft genome sequence of the grapevine dieback fungus Eutypa lata UCR-EL1.</title>
        <authorList>
            <person name="Blanco-Ulate B."/>
            <person name="Rolshausen P.E."/>
            <person name="Cantu D."/>
        </authorList>
    </citation>
    <scope>NUCLEOTIDE SEQUENCE [LARGE SCALE GENOMIC DNA]</scope>
    <source>
        <strain evidence="11">UCR-EL1</strain>
    </source>
</reference>
<keyword evidence="5 8" id="KW-0804">Transcription</keyword>
<evidence type="ECO:0000256" key="4">
    <source>
        <dbReference type="ARBA" id="ARBA00023015"/>
    </source>
</evidence>
<protein>
    <recommendedName>
        <fullName evidence="3 8">Mediator of RNA polymerase II transcription subunit 6</fullName>
    </recommendedName>
    <alternativeName>
        <fullName evidence="7 8">Mediator complex subunit 6</fullName>
    </alternativeName>
</protein>
<evidence type="ECO:0000256" key="9">
    <source>
        <dbReference type="SAM" id="MobiDB-lite"/>
    </source>
</evidence>
<dbReference type="HOGENOM" id="CLU_060172_0_0_1"/>
<comment type="subunit">
    <text evidence="8">Component of the Mediator complex.</text>
</comment>
<evidence type="ECO:0000256" key="1">
    <source>
        <dbReference type="ARBA" id="ARBA00004123"/>
    </source>
</evidence>
<feature type="compositionally biased region" description="Low complexity" evidence="9">
    <location>
        <begin position="283"/>
        <end position="293"/>
    </location>
</feature>
<dbReference type="InterPro" id="IPR038566">
    <property type="entry name" value="Mediator_Med6_sf"/>
</dbReference>
<proteinExistence type="inferred from homology"/>
<evidence type="ECO:0000313" key="10">
    <source>
        <dbReference type="EMBL" id="EMR70305.1"/>
    </source>
</evidence>
<keyword evidence="4 8" id="KW-0805">Transcription regulation</keyword>
<dbReference type="OrthoDB" id="344220at2759"/>
<accession>M7TUE6</accession>
<feature type="compositionally biased region" description="Low complexity" evidence="9">
    <location>
        <begin position="317"/>
        <end position="327"/>
    </location>
</feature>
<evidence type="ECO:0000313" key="11">
    <source>
        <dbReference type="Proteomes" id="UP000012174"/>
    </source>
</evidence>
<evidence type="ECO:0000256" key="8">
    <source>
        <dbReference type="RuleBase" id="RU364143"/>
    </source>
</evidence>
<dbReference type="STRING" id="1287681.M7TUE6"/>
<keyword evidence="6 8" id="KW-0539">Nucleus</keyword>
<feature type="region of interest" description="Disordered" evidence="9">
    <location>
        <begin position="176"/>
        <end position="237"/>
    </location>
</feature>
<feature type="region of interest" description="Disordered" evidence="9">
    <location>
        <begin position="252"/>
        <end position="347"/>
    </location>
</feature>
<dbReference type="PANTHER" id="PTHR13104">
    <property type="entry name" value="MED-6-RELATED"/>
    <property type="match status" value="1"/>
</dbReference>